<keyword evidence="1" id="KW-0472">Membrane</keyword>
<dbReference type="AlphaFoldDB" id="A0A226DN20"/>
<feature type="transmembrane region" description="Helical" evidence="1">
    <location>
        <begin position="195"/>
        <end position="217"/>
    </location>
</feature>
<proteinExistence type="predicted"/>
<feature type="transmembrane region" description="Helical" evidence="1">
    <location>
        <begin position="237"/>
        <end position="256"/>
    </location>
</feature>
<evidence type="ECO:0000313" key="3">
    <source>
        <dbReference type="Proteomes" id="UP000198287"/>
    </source>
</evidence>
<dbReference type="Proteomes" id="UP000198287">
    <property type="component" value="Unassembled WGS sequence"/>
</dbReference>
<protein>
    <submittedName>
        <fullName evidence="2">Uncharacterized protein</fullName>
    </submittedName>
</protein>
<dbReference type="EMBL" id="LNIX01000016">
    <property type="protein sequence ID" value="OXA46244.1"/>
    <property type="molecule type" value="Genomic_DNA"/>
</dbReference>
<reference evidence="2 3" key="1">
    <citation type="submission" date="2015-12" db="EMBL/GenBank/DDBJ databases">
        <title>The genome of Folsomia candida.</title>
        <authorList>
            <person name="Faddeeva A."/>
            <person name="Derks M.F."/>
            <person name="Anvar Y."/>
            <person name="Smit S."/>
            <person name="Van Straalen N."/>
            <person name="Roelofs D."/>
        </authorList>
    </citation>
    <scope>NUCLEOTIDE SEQUENCE [LARGE SCALE GENOMIC DNA]</scope>
    <source>
        <strain evidence="2 3">VU population</strain>
        <tissue evidence="2">Whole body</tissue>
    </source>
</reference>
<name>A0A226DN20_FOLCA</name>
<evidence type="ECO:0000313" key="2">
    <source>
        <dbReference type="EMBL" id="OXA46244.1"/>
    </source>
</evidence>
<keyword evidence="3" id="KW-1185">Reference proteome</keyword>
<gene>
    <name evidence="2" type="ORF">Fcan01_19129</name>
</gene>
<keyword evidence="1" id="KW-0812">Transmembrane</keyword>
<sequence>MDFMFVLVLQDDRVPRVRCFTCQLYPISLYLTLLQTSDLYYNPIHIEDLPIRYIYSRQLQKFEPIPDKCFDFRHLYAAPLFPTDINHRGFPVTVMTPGGWELDPCQVLMYGIHAHYKSNYLPTIKLCAKCEEEAAFMASILNLTLYRDFLDPHISLQFLISVDAESGMAGRMRWDNEVQAFVKYCRPYNRFQSSLWVWLTPFNINVWIGIFLTFVVITTSTRESGKIISKPSRKENISRYITTWLSSSYFLFSLLLREPIRKFSRRYVTFVGLTLIISWAYEGCITTNIIAPAKPFRYENVGQFINSSQKVVVFAARLNLPGHIDAYNPVFFMELKKFGVSGGKVIEKFFHIIRHITTSYIFNYGLGQGKNVSDIGYLDSRIRSIVSSSMERMQIEMNLQKIEGQHDAYKCHQFPFGHVKMAFASFKFALARKAIILHNVLLESGISAYSDRITDNEFRLDSAKIEREAKTNVGRESYILLKHLRAIFELHVTLLSAFIVIFVFEKWVCFPGVLVSSKLLVMRMKLALTKSRQTLKKYFCRRKKQKRFPKRTNISRTWCGGS</sequence>
<keyword evidence="1" id="KW-1133">Transmembrane helix</keyword>
<accession>A0A226DN20</accession>
<evidence type="ECO:0000256" key="1">
    <source>
        <dbReference type="SAM" id="Phobius"/>
    </source>
</evidence>
<organism evidence="2 3">
    <name type="scientific">Folsomia candida</name>
    <name type="common">Springtail</name>
    <dbReference type="NCBI Taxonomy" id="158441"/>
    <lineage>
        <taxon>Eukaryota</taxon>
        <taxon>Metazoa</taxon>
        <taxon>Ecdysozoa</taxon>
        <taxon>Arthropoda</taxon>
        <taxon>Hexapoda</taxon>
        <taxon>Collembola</taxon>
        <taxon>Entomobryomorpha</taxon>
        <taxon>Isotomoidea</taxon>
        <taxon>Isotomidae</taxon>
        <taxon>Proisotominae</taxon>
        <taxon>Folsomia</taxon>
    </lineage>
</organism>
<comment type="caution">
    <text evidence="2">The sequence shown here is derived from an EMBL/GenBank/DDBJ whole genome shotgun (WGS) entry which is preliminary data.</text>
</comment>
<feature type="transmembrane region" description="Helical" evidence="1">
    <location>
        <begin position="486"/>
        <end position="504"/>
    </location>
</feature>